<keyword evidence="2" id="KW-1185">Reference proteome</keyword>
<sequence>MANYNPTLDVLRSAKDAITPDCRTTKLMLEGLVSAYESKATNQEEPLDVDTLVRQLVGVIGDLEMRIFNLEKQSETL</sequence>
<protein>
    <submittedName>
        <fullName evidence="1">Uncharacterized protein</fullName>
    </submittedName>
</protein>
<accession>A0ABY8VLX0</accession>
<gene>
    <name evidence="1" type="ORF">QP029_01750</name>
</gene>
<organism evidence="1 2">
    <name type="scientific">Corynebacterium suedekumii</name>
    <dbReference type="NCBI Taxonomy" id="3049801"/>
    <lineage>
        <taxon>Bacteria</taxon>
        <taxon>Bacillati</taxon>
        <taxon>Actinomycetota</taxon>
        <taxon>Actinomycetes</taxon>
        <taxon>Mycobacteriales</taxon>
        <taxon>Corynebacteriaceae</taxon>
        <taxon>Corynebacterium</taxon>
    </lineage>
</organism>
<evidence type="ECO:0000313" key="1">
    <source>
        <dbReference type="EMBL" id="WIM70589.1"/>
    </source>
</evidence>
<reference evidence="1 2" key="1">
    <citation type="submission" date="2023-05" db="EMBL/GenBank/DDBJ databases">
        <title>Corynebacterium suedekumii sp. nov. and Corynebacterium breve sp. nov. isolated from raw cow's milk.</title>
        <authorList>
            <person name="Baer M.K."/>
            <person name="Mehl L."/>
            <person name="Hellmuth R."/>
            <person name="Marke G."/>
            <person name="Lipski A."/>
        </authorList>
    </citation>
    <scope>NUCLEOTIDE SEQUENCE [LARGE SCALE GENOMIC DNA]</scope>
    <source>
        <strain evidence="1 2">LM112</strain>
    </source>
</reference>
<dbReference type="EMBL" id="CP126970">
    <property type="protein sequence ID" value="WIM70589.1"/>
    <property type="molecule type" value="Genomic_DNA"/>
</dbReference>
<name>A0ABY8VLX0_9CORY</name>
<dbReference type="Proteomes" id="UP001238805">
    <property type="component" value="Chromosome"/>
</dbReference>
<proteinExistence type="predicted"/>
<dbReference type="RefSeq" id="WP_284875174.1">
    <property type="nucleotide sequence ID" value="NZ_CP126970.1"/>
</dbReference>
<evidence type="ECO:0000313" key="2">
    <source>
        <dbReference type="Proteomes" id="UP001238805"/>
    </source>
</evidence>